<organism evidence="12 13">
    <name type="scientific">Acaulospora morrowiae</name>
    <dbReference type="NCBI Taxonomy" id="94023"/>
    <lineage>
        <taxon>Eukaryota</taxon>
        <taxon>Fungi</taxon>
        <taxon>Fungi incertae sedis</taxon>
        <taxon>Mucoromycota</taxon>
        <taxon>Glomeromycotina</taxon>
        <taxon>Glomeromycetes</taxon>
        <taxon>Diversisporales</taxon>
        <taxon>Acaulosporaceae</taxon>
        <taxon>Acaulospora</taxon>
    </lineage>
</organism>
<evidence type="ECO:0000256" key="2">
    <source>
        <dbReference type="ARBA" id="ARBA00010489"/>
    </source>
</evidence>
<evidence type="ECO:0000256" key="3">
    <source>
        <dbReference type="ARBA" id="ARBA00016937"/>
    </source>
</evidence>
<gene>
    <name evidence="12" type="ORF">AMORRO_LOCUS8772</name>
</gene>
<dbReference type="InterPro" id="IPR012337">
    <property type="entry name" value="RNaseH-like_sf"/>
</dbReference>
<dbReference type="Proteomes" id="UP000789342">
    <property type="component" value="Unassembled WGS sequence"/>
</dbReference>
<evidence type="ECO:0000313" key="12">
    <source>
        <dbReference type="EMBL" id="CAG8623656.1"/>
    </source>
</evidence>
<proteinExistence type="inferred from homology"/>
<dbReference type="GO" id="GO:0006364">
    <property type="term" value="P:rRNA processing"/>
    <property type="evidence" value="ECO:0007669"/>
    <property type="project" value="UniProtKB-KW"/>
</dbReference>
<dbReference type="InterPro" id="IPR037431">
    <property type="entry name" value="REX4_DEDDh_dom"/>
</dbReference>
<dbReference type="Gene3D" id="3.30.420.10">
    <property type="entry name" value="Ribonuclease H-like superfamily/Ribonuclease H"/>
    <property type="match status" value="1"/>
</dbReference>
<keyword evidence="5" id="KW-0540">Nuclease</keyword>
<comment type="caution">
    <text evidence="12">The sequence shown here is derived from an EMBL/GenBank/DDBJ whole genome shotgun (WGS) entry which is preliminary data.</text>
</comment>
<keyword evidence="4" id="KW-0698">rRNA processing</keyword>
<dbReference type="PANTHER" id="PTHR12801">
    <property type="entry name" value="RNA EXONUCLEASE REXO1 / RECO3 FAMILY MEMBER-RELATED"/>
    <property type="match status" value="1"/>
</dbReference>
<dbReference type="Gene3D" id="4.10.60.10">
    <property type="entry name" value="Zinc finger, CCHC-type"/>
    <property type="match status" value="1"/>
</dbReference>
<sequence length="227" mass="26115">MVGAGVKGKTSMLARVSIINYHGETLIDKFVKPTEEVTDYRTQFSGITPHLLENGELSSNLRLIGYNFYEIRKEVKKLIRRKTVVGQSLHFDFRALKAWHPKHLIRDTQNYNMVFGTNQKTTTSLKKLAKEVLGLDIQKGEHDSVEDAKVCMLLYRLRQNEWEKYLINADEDALKKLSTGIVCYSCGSVDHINKTCSNKTKCFECGSLNHLKKDCNLARRRLEVKRF</sequence>
<evidence type="ECO:0000256" key="5">
    <source>
        <dbReference type="ARBA" id="ARBA00022722"/>
    </source>
</evidence>
<dbReference type="PANTHER" id="PTHR12801:SF45">
    <property type="entry name" value="RNA EXONUCLEASE 4"/>
    <property type="match status" value="1"/>
</dbReference>
<dbReference type="InterPro" id="IPR013520">
    <property type="entry name" value="Ribonucl_H"/>
</dbReference>
<dbReference type="GO" id="GO:0008270">
    <property type="term" value="F:zinc ion binding"/>
    <property type="evidence" value="ECO:0007669"/>
    <property type="project" value="UniProtKB-KW"/>
</dbReference>
<dbReference type="OrthoDB" id="8191639at2759"/>
<dbReference type="Pfam" id="PF00929">
    <property type="entry name" value="RNase_T"/>
    <property type="match status" value="1"/>
</dbReference>
<comment type="subcellular location">
    <subcellularLocation>
        <location evidence="1">Nucleus</location>
    </subcellularLocation>
</comment>
<dbReference type="InterPro" id="IPR047021">
    <property type="entry name" value="REXO1/3/4-like"/>
</dbReference>
<evidence type="ECO:0000313" key="13">
    <source>
        <dbReference type="Proteomes" id="UP000789342"/>
    </source>
</evidence>
<dbReference type="PROSITE" id="PS50158">
    <property type="entry name" value="ZF_CCHC"/>
    <property type="match status" value="1"/>
</dbReference>
<dbReference type="InterPro" id="IPR036397">
    <property type="entry name" value="RNaseH_sf"/>
</dbReference>
<name>A0A9N9GR13_9GLOM</name>
<evidence type="ECO:0000256" key="4">
    <source>
        <dbReference type="ARBA" id="ARBA00022552"/>
    </source>
</evidence>
<dbReference type="SUPFAM" id="SSF57756">
    <property type="entry name" value="Retrovirus zinc finger-like domains"/>
    <property type="match status" value="1"/>
</dbReference>
<comment type="similarity">
    <text evidence="2">Belongs to the REXO4 family.</text>
</comment>
<feature type="domain" description="CCHC-type" evidence="11">
    <location>
        <begin position="201"/>
        <end position="215"/>
    </location>
</feature>
<keyword evidence="10" id="KW-0479">Metal-binding</keyword>
<dbReference type="Pfam" id="PF00098">
    <property type="entry name" value="zf-CCHC"/>
    <property type="match status" value="1"/>
</dbReference>
<evidence type="ECO:0000256" key="9">
    <source>
        <dbReference type="ARBA" id="ARBA00025599"/>
    </source>
</evidence>
<dbReference type="GO" id="GO:0008408">
    <property type="term" value="F:3'-5' exonuclease activity"/>
    <property type="evidence" value="ECO:0007669"/>
    <property type="project" value="InterPro"/>
</dbReference>
<evidence type="ECO:0000256" key="7">
    <source>
        <dbReference type="ARBA" id="ARBA00022839"/>
    </source>
</evidence>
<dbReference type="CDD" id="cd06144">
    <property type="entry name" value="REX4_like"/>
    <property type="match status" value="1"/>
</dbReference>
<dbReference type="AlphaFoldDB" id="A0A9N9GR13"/>
<evidence type="ECO:0000259" key="11">
    <source>
        <dbReference type="PROSITE" id="PS50158"/>
    </source>
</evidence>
<keyword evidence="8" id="KW-0539">Nucleus</keyword>
<keyword evidence="10" id="KW-0862">Zinc</keyword>
<dbReference type="InterPro" id="IPR001878">
    <property type="entry name" value="Znf_CCHC"/>
</dbReference>
<evidence type="ECO:0000256" key="6">
    <source>
        <dbReference type="ARBA" id="ARBA00022801"/>
    </source>
</evidence>
<dbReference type="GO" id="GO:0003676">
    <property type="term" value="F:nucleic acid binding"/>
    <property type="evidence" value="ECO:0007669"/>
    <property type="project" value="InterPro"/>
</dbReference>
<evidence type="ECO:0000256" key="10">
    <source>
        <dbReference type="PROSITE-ProRule" id="PRU00047"/>
    </source>
</evidence>
<comment type="function">
    <text evidence="9">Exoribonuclease involved in ribosome biosynthesis. Involved in the processing of ITS1, the internal transcribed spacer localized between the 18S and 5.8S rRNAs.</text>
</comment>
<keyword evidence="7" id="KW-0269">Exonuclease</keyword>
<dbReference type="SMART" id="SM00343">
    <property type="entry name" value="ZnF_C2HC"/>
    <property type="match status" value="2"/>
</dbReference>
<protein>
    <recommendedName>
        <fullName evidence="3">RNA exonuclease 4</fullName>
    </recommendedName>
</protein>
<dbReference type="EMBL" id="CAJVPV010007858">
    <property type="protein sequence ID" value="CAG8623656.1"/>
    <property type="molecule type" value="Genomic_DNA"/>
</dbReference>
<evidence type="ECO:0000256" key="8">
    <source>
        <dbReference type="ARBA" id="ARBA00023242"/>
    </source>
</evidence>
<keyword evidence="13" id="KW-1185">Reference proteome</keyword>
<reference evidence="12" key="1">
    <citation type="submission" date="2021-06" db="EMBL/GenBank/DDBJ databases">
        <authorList>
            <person name="Kallberg Y."/>
            <person name="Tangrot J."/>
            <person name="Rosling A."/>
        </authorList>
    </citation>
    <scope>NUCLEOTIDE SEQUENCE</scope>
    <source>
        <strain evidence="12">CL551</strain>
    </source>
</reference>
<evidence type="ECO:0000256" key="1">
    <source>
        <dbReference type="ARBA" id="ARBA00004123"/>
    </source>
</evidence>
<dbReference type="SMART" id="SM00479">
    <property type="entry name" value="EXOIII"/>
    <property type="match status" value="1"/>
</dbReference>
<dbReference type="GO" id="GO:0005634">
    <property type="term" value="C:nucleus"/>
    <property type="evidence" value="ECO:0007669"/>
    <property type="project" value="UniProtKB-SubCell"/>
</dbReference>
<keyword evidence="6" id="KW-0378">Hydrolase</keyword>
<accession>A0A9N9GR13</accession>
<dbReference type="SUPFAM" id="SSF53098">
    <property type="entry name" value="Ribonuclease H-like"/>
    <property type="match status" value="1"/>
</dbReference>
<dbReference type="InterPro" id="IPR036875">
    <property type="entry name" value="Znf_CCHC_sf"/>
</dbReference>
<keyword evidence="10" id="KW-0863">Zinc-finger</keyword>